<keyword evidence="1" id="KW-0732">Signal</keyword>
<dbReference type="OrthoDB" id="3552888at2759"/>
<keyword evidence="3" id="KW-1185">Reference proteome</keyword>
<name>A0A507QZE5_MONPU</name>
<dbReference type="STRING" id="5098.A0A507QZE5"/>
<evidence type="ECO:0000256" key="1">
    <source>
        <dbReference type="SAM" id="SignalP"/>
    </source>
</evidence>
<proteinExistence type="predicted"/>
<dbReference type="Proteomes" id="UP000319663">
    <property type="component" value="Unassembled WGS sequence"/>
</dbReference>
<protein>
    <recommendedName>
        <fullName evidence="4">Phosphatidylglycerol/phosphatidylinositol transfer protein</fullName>
    </recommendedName>
</protein>
<dbReference type="AlphaFoldDB" id="A0A507QZE5"/>
<feature type="chain" id="PRO_5021237848" description="Phosphatidylglycerol/phosphatidylinositol transfer protein" evidence="1">
    <location>
        <begin position="24"/>
        <end position="207"/>
    </location>
</feature>
<dbReference type="PANTHER" id="PTHR35605:SF1">
    <property type="entry name" value="ECP2 EFFECTOR PROTEIN DOMAIN-CONTAINING PROTEIN-RELATED"/>
    <property type="match status" value="1"/>
</dbReference>
<organism evidence="2 3">
    <name type="scientific">Monascus purpureus</name>
    <name type="common">Red mold</name>
    <name type="synonym">Monascus anka</name>
    <dbReference type="NCBI Taxonomy" id="5098"/>
    <lineage>
        <taxon>Eukaryota</taxon>
        <taxon>Fungi</taxon>
        <taxon>Dikarya</taxon>
        <taxon>Ascomycota</taxon>
        <taxon>Pezizomycotina</taxon>
        <taxon>Eurotiomycetes</taxon>
        <taxon>Eurotiomycetidae</taxon>
        <taxon>Eurotiales</taxon>
        <taxon>Aspergillaceae</taxon>
        <taxon>Monascus</taxon>
    </lineage>
</organism>
<gene>
    <name evidence="2" type="ORF">MPDQ_005008</name>
</gene>
<evidence type="ECO:0000313" key="3">
    <source>
        <dbReference type="Proteomes" id="UP000319663"/>
    </source>
</evidence>
<evidence type="ECO:0000313" key="2">
    <source>
        <dbReference type="EMBL" id="TQB74285.1"/>
    </source>
</evidence>
<accession>A0A507QZE5</accession>
<reference evidence="2 3" key="1">
    <citation type="submission" date="2019-06" db="EMBL/GenBank/DDBJ databases">
        <title>Wine fermentation using esterase from Monascus purpureus.</title>
        <authorList>
            <person name="Geng C."/>
            <person name="Zhang Y."/>
        </authorList>
    </citation>
    <scope>NUCLEOTIDE SEQUENCE [LARGE SCALE GENOMIC DNA]</scope>
    <source>
        <strain evidence="2">HQ1</strain>
    </source>
</reference>
<feature type="signal peptide" evidence="1">
    <location>
        <begin position="1"/>
        <end position="23"/>
    </location>
</feature>
<evidence type="ECO:0008006" key="4">
    <source>
        <dbReference type="Google" id="ProtNLM"/>
    </source>
</evidence>
<comment type="caution">
    <text evidence="2">The sequence shown here is derived from an EMBL/GenBank/DDBJ whole genome shotgun (WGS) entry which is preliminary data.</text>
</comment>
<sequence length="207" mass="22569">MMLFPVLLGAATLLYSALCTAVAVTVNTTATELKAQGYTIDPLTIIGPVGPDGENITLTGTVQEIHSQLLEINSSYNVSVDVDSFTLDVATKHEKRCPDKILCGLTNYTPANPRPILEGAVYLEGFKGVLCHVEAGPKRCVRFSCSYNSAIWLCNDAPKELNIWCPDIGYDYVRPILGKCATTSINRFNGQRFNTDNFNVLVIGDKC</sequence>
<dbReference type="PANTHER" id="PTHR35605">
    <property type="entry name" value="ECP2 EFFECTOR PROTEIN DOMAIN-CONTAINING PROTEIN-RELATED"/>
    <property type="match status" value="1"/>
</dbReference>
<dbReference type="EMBL" id="VIFY01000033">
    <property type="protein sequence ID" value="TQB74285.1"/>
    <property type="molecule type" value="Genomic_DNA"/>
</dbReference>